<gene>
    <name evidence="4" type="ORF">QO005_003165</name>
</gene>
<dbReference type="RefSeq" id="WP_307159001.1">
    <property type="nucleotide sequence ID" value="NZ_JAUSWH010000010.1"/>
</dbReference>
<dbReference type="InterPro" id="IPR051121">
    <property type="entry name" value="FAH"/>
</dbReference>
<evidence type="ECO:0000256" key="1">
    <source>
        <dbReference type="ARBA" id="ARBA00010211"/>
    </source>
</evidence>
<dbReference type="PANTHER" id="PTHR42796:SF4">
    <property type="entry name" value="FUMARYLACETOACETATE HYDROLASE DOMAIN-CONTAINING PROTEIN 2A"/>
    <property type="match status" value="1"/>
</dbReference>
<feature type="domain" description="Fumarylacetoacetase-like C-terminal" evidence="3">
    <location>
        <begin position="125"/>
        <end position="293"/>
    </location>
</feature>
<dbReference type="Gene3D" id="3.90.850.10">
    <property type="entry name" value="Fumarylacetoacetase-like, C-terminal domain"/>
    <property type="match status" value="1"/>
</dbReference>
<comment type="similarity">
    <text evidence="1">Belongs to the FAH family.</text>
</comment>
<evidence type="ECO:0000259" key="3">
    <source>
        <dbReference type="Pfam" id="PF01557"/>
    </source>
</evidence>
<comment type="caution">
    <text evidence="4">The sequence shown here is derived from an EMBL/GenBank/DDBJ whole genome shotgun (WGS) entry which is preliminary data.</text>
</comment>
<dbReference type="EMBL" id="JAUSWH010000010">
    <property type="protein sequence ID" value="MDQ0456820.1"/>
    <property type="molecule type" value="Genomic_DNA"/>
</dbReference>
<dbReference type="InterPro" id="IPR036663">
    <property type="entry name" value="Fumarylacetoacetase_C_sf"/>
</dbReference>
<protein>
    <submittedName>
        <fullName evidence="4">2-keto-4-pentenoate hydratase/2-oxohepta-3-ene-1,7-dioic acid hydratase in catechol pathway</fullName>
    </submittedName>
</protein>
<organism evidence="4 5">
    <name type="scientific">Rhizobium paknamense</name>
    <dbReference type="NCBI Taxonomy" id="1206817"/>
    <lineage>
        <taxon>Bacteria</taxon>
        <taxon>Pseudomonadati</taxon>
        <taxon>Pseudomonadota</taxon>
        <taxon>Alphaproteobacteria</taxon>
        <taxon>Hyphomicrobiales</taxon>
        <taxon>Rhizobiaceae</taxon>
        <taxon>Rhizobium/Agrobacterium group</taxon>
        <taxon>Rhizobium</taxon>
    </lineage>
</organism>
<evidence type="ECO:0000313" key="5">
    <source>
        <dbReference type="Proteomes" id="UP001235269"/>
    </source>
</evidence>
<dbReference type="Proteomes" id="UP001235269">
    <property type="component" value="Unassembled WGS sequence"/>
</dbReference>
<dbReference type="PANTHER" id="PTHR42796">
    <property type="entry name" value="FUMARYLACETOACETATE HYDROLASE DOMAIN-CONTAINING PROTEIN 2A-RELATED"/>
    <property type="match status" value="1"/>
</dbReference>
<dbReference type="InterPro" id="IPR011234">
    <property type="entry name" value="Fumarylacetoacetase-like_C"/>
</dbReference>
<keyword evidence="5" id="KW-1185">Reference proteome</keyword>
<reference evidence="4 5" key="1">
    <citation type="submission" date="2023-07" db="EMBL/GenBank/DDBJ databases">
        <title>Genomic Encyclopedia of Type Strains, Phase IV (KMG-IV): sequencing the most valuable type-strain genomes for metagenomic binning, comparative biology and taxonomic classification.</title>
        <authorList>
            <person name="Goeker M."/>
        </authorList>
    </citation>
    <scope>NUCLEOTIDE SEQUENCE [LARGE SCALE GENOMIC DNA]</scope>
    <source>
        <strain evidence="4 5">DSM 100301</strain>
    </source>
</reference>
<name>A0ABU0IF05_9HYPH</name>
<accession>A0ABU0IF05</accession>
<dbReference type="Pfam" id="PF01557">
    <property type="entry name" value="FAA_hydrolase"/>
    <property type="match status" value="1"/>
</dbReference>
<proteinExistence type="inferred from homology"/>
<evidence type="ECO:0000313" key="4">
    <source>
        <dbReference type="EMBL" id="MDQ0456820.1"/>
    </source>
</evidence>
<evidence type="ECO:0000256" key="2">
    <source>
        <dbReference type="ARBA" id="ARBA00022723"/>
    </source>
</evidence>
<keyword evidence="2" id="KW-0479">Metal-binding</keyword>
<sequence>MADDTTIPFILGMFTTSGSPAFPALVLDDDAAIAVEALAPLAARLGLALTGKESVFGLLQNWDHNFAALSAALAALADAKAGKYFRSALTASEFLTPCAPIDTPRQVLSELTGLPDAGELTFMPRLVSSVVGPKAKIPLPRRAGKVVAEAKIGVVVGQPAYQSSLQEAQAAIAGYLTVTDLTLLQGKHDRLSLGKFQPSFLPTGPLFVPKAFAGEIETAKMNLAVNGEVTIPSSLARRGETLAASLSRLSQDIQFFPGDILCCGAAGTPLLDDLPALGDGDIIETAVSGLGQQTLNTMTLSQQVAA</sequence>
<dbReference type="SUPFAM" id="SSF56529">
    <property type="entry name" value="FAH"/>
    <property type="match status" value="1"/>
</dbReference>